<accession>W5WCN0</accession>
<name>W5WCN0_9PSEU</name>
<keyword evidence="3" id="KW-1185">Reference proteome</keyword>
<gene>
    <name evidence="2" type="ORF">KALB_4944</name>
</gene>
<dbReference type="STRING" id="1449976.KALB_4944"/>
<proteinExistence type="predicted"/>
<dbReference type="Proteomes" id="UP000019225">
    <property type="component" value="Chromosome"/>
</dbReference>
<reference evidence="2 3" key="1">
    <citation type="journal article" date="2014" name="BMC Genomics">
        <title>Complete genome sequence of producer of the glycopeptide antibiotic Aculeximycin Kutzneria albida DSM 43870T, a representative of minor genus of Pseudonocardiaceae.</title>
        <authorList>
            <person name="Rebets Y."/>
            <person name="Tokovenko B."/>
            <person name="Lushchyk I."/>
            <person name="Ruckert C."/>
            <person name="Zaburannyi N."/>
            <person name="Bechthold A."/>
            <person name="Kalinowski J."/>
            <person name="Luzhetskyy A."/>
        </authorList>
    </citation>
    <scope>NUCLEOTIDE SEQUENCE [LARGE SCALE GENOMIC DNA]</scope>
    <source>
        <strain evidence="2">DSM 43870</strain>
    </source>
</reference>
<dbReference type="KEGG" id="kal:KALB_4944"/>
<keyword evidence="1" id="KW-0812">Transmembrane</keyword>
<feature type="transmembrane region" description="Helical" evidence="1">
    <location>
        <begin position="21"/>
        <end position="46"/>
    </location>
</feature>
<sequence length="135" mass="14727">MHPQVPHPREFLATRQATNRFNLMVARIASSVLGSMALFWVTFLVPLLTLPAPDSVKLAVSVIFSSWFQAWALPVLQGAANRADAKRDAKADADHQAQVHIATTVDDTNRLIRVLADSLGIDPDTGQHKPLGPRA</sequence>
<protein>
    <submittedName>
        <fullName evidence="2">Uncharacterized protein</fullName>
    </submittedName>
</protein>
<evidence type="ECO:0000313" key="2">
    <source>
        <dbReference type="EMBL" id="AHH98306.1"/>
    </source>
</evidence>
<dbReference type="AlphaFoldDB" id="W5WCN0"/>
<keyword evidence="1" id="KW-1133">Transmembrane helix</keyword>
<feature type="transmembrane region" description="Helical" evidence="1">
    <location>
        <begin position="58"/>
        <end position="80"/>
    </location>
</feature>
<organism evidence="2 3">
    <name type="scientific">Kutzneria albida DSM 43870</name>
    <dbReference type="NCBI Taxonomy" id="1449976"/>
    <lineage>
        <taxon>Bacteria</taxon>
        <taxon>Bacillati</taxon>
        <taxon>Actinomycetota</taxon>
        <taxon>Actinomycetes</taxon>
        <taxon>Pseudonocardiales</taxon>
        <taxon>Pseudonocardiaceae</taxon>
        <taxon>Kutzneria</taxon>
    </lineage>
</organism>
<dbReference type="HOGENOM" id="CLU_1883026_0_0_11"/>
<keyword evidence="1" id="KW-0472">Membrane</keyword>
<evidence type="ECO:0000256" key="1">
    <source>
        <dbReference type="SAM" id="Phobius"/>
    </source>
</evidence>
<evidence type="ECO:0000313" key="3">
    <source>
        <dbReference type="Proteomes" id="UP000019225"/>
    </source>
</evidence>
<dbReference type="EMBL" id="CP007155">
    <property type="protein sequence ID" value="AHH98306.1"/>
    <property type="molecule type" value="Genomic_DNA"/>
</dbReference>